<feature type="domain" description="Protein kinase" evidence="1">
    <location>
        <begin position="31"/>
        <end position="313"/>
    </location>
</feature>
<organism evidence="2 3">
    <name type="scientific">Mycena pura</name>
    <dbReference type="NCBI Taxonomy" id="153505"/>
    <lineage>
        <taxon>Eukaryota</taxon>
        <taxon>Fungi</taxon>
        <taxon>Dikarya</taxon>
        <taxon>Basidiomycota</taxon>
        <taxon>Agaricomycotina</taxon>
        <taxon>Agaricomycetes</taxon>
        <taxon>Agaricomycetidae</taxon>
        <taxon>Agaricales</taxon>
        <taxon>Marasmiineae</taxon>
        <taxon>Mycenaceae</taxon>
        <taxon>Mycena</taxon>
    </lineage>
</organism>
<dbReference type="AlphaFoldDB" id="A0AAD6VB35"/>
<proteinExistence type="predicted"/>
<dbReference type="SUPFAM" id="SSF56112">
    <property type="entry name" value="Protein kinase-like (PK-like)"/>
    <property type="match status" value="1"/>
</dbReference>
<dbReference type="GO" id="GO:0004674">
    <property type="term" value="F:protein serine/threonine kinase activity"/>
    <property type="evidence" value="ECO:0007669"/>
    <property type="project" value="TreeGrafter"/>
</dbReference>
<reference evidence="2" key="1">
    <citation type="submission" date="2023-03" db="EMBL/GenBank/DDBJ databases">
        <title>Massive genome expansion in bonnet fungi (Mycena s.s.) driven by repeated elements and novel gene families across ecological guilds.</title>
        <authorList>
            <consortium name="Lawrence Berkeley National Laboratory"/>
            <person name="Harder C.B."/>
            <person name="Miyauchi S."/>
            <person name="Viragh M."/>
            <person name="Kuo A."/>
            <person name="Thoen E."/>
            <person name="Andreopoulos B."/>
            <person name="Lu D."/>
            <person name="Skrede I."/>
            <person name="Drula E."/>
            <person name="Henrissat B."/>
            <person name="Morin E."/>
            <person name="Kohler A."/>
            <person name="Barry K."/>
            <person name="LaButti K."/>
            <person name="Morin E."/>
            <person name="Salamov A."/>
            <person name="Lipzen A."/>
            <person name="Mereny Z."/>
            <person name="Hegedus B."/>
            <person name="Baldrian P."/>
            <person name="Stursova M."/>
            <person name="Weitz H."/>
            <person name="Taylor A."/>
            <person name="Grigoriev I.V."/>
            <person name="Nagy L.G."/>
            <person name="Martin F."/>
            <person name="Kauserud H."/>
        </authorList>
    </citation>
    <scope>NUCLEOTIDE SEQUENCE</scope>
    <source>
        <strain evidence="2">9144</strain>
    </source>
</reference>
<name>A0AAD6VB35_9AGAR</name>
<dbReference type="InterPro" id="IPR051681">
    <property type="entry name" value="Ser/Thr_Kinases-Pseudokinases"/>
</dbReference>
<evidence type="ECO:0000313" key="3">
    <source>
        <dbReference type="Proteomes" id="UP001219525"/>
    </source>
</evidence>
<dbReference type="EMBL" id="JARJCW010000036">
    <property type="protein sequence ID" value="KAJ7207561.1"/>
    <property type="molecule type" value="Genomic_DNA"/>
</dbReference>
<comment type="caution">
    <text evidence="2">The sequence shown here is derived from an EMBL/GenBank/DDBJ whole genome shotgun (WGS) entry which is preliminary data.</text>
</comment>
<dbReference type="PROSITE" id="PS50011">
    <property type="entry name" value="PROTEIN_KINASE_DOM"/>
    <property type="match status" value="1"/>
</dbReference>
<protein>
    <submittedName>
        <fullName evidence="2">Kinase-like domain-containing protein</fullName>
    </submittedName>
</protein>
<evidence type="ECO:0000259" key="1">
    <source>
        <dbReference type="PROSITE" id="PS50011"/>
    </source>
</evidence>
<dbReference type="InterPro" id="IPR011009">
    <property type="entry name" value="Kinase-like_dom_sf"/>
</dbReference>
<dbReference type="InterPro" id="IPR008271">
    <property type="entry name" value="Ser/Thr_kinase_AS"/>
</dbReference>
<dbReference type="SMART" id="SM00220">
    <property type="entry name" value="S_TKc"/>
    <property type="match status" value="1"/>
</dbReference>
<dbReference type="PROSITE" id="PS00108">
    <property type="entry name" value="PROTEIN_KINASE_ST"/>
    <property type="match status" value="1"/>
</dbReference>
<dbReference type="Pfam" id="PF07714">
    <property type="entry name" value="PK_Tyr_Ser-Thr"/>
    <property type="match status" value="1"/>
</dbReference>
<evidence type="ECO:0000313" key="2">
    <source>
        <dbReference type="EMBL" id="KAJ7207561.1"/>
    </source>
</evidence>
<feature type="non-terminal residue" evidence="2">
    <location>
        <position position="383"/>
    </location>
</feature>
<dbReference type="PANTHER" id="PTHR44329">
    <property type="entry name" value="SERINE/THREONINE-PROTEIN KINASE TNNI3K-RELATED"/>
    <property type="match status" value="1"/>
</dbReference>
<dbReference type="InterPro" id="IPR000719">
    <property type="entry name" value="Prot_kinase_dom"/>
</dbReference>
<dbReference type="Proteomes" id="UP001219525">
    <property type="component" value="Unassembled WGS sequence"/>
</dbReference>
<keyword evidence="2" id="KW-0808">Transferase</keyword>
<dbReference type="Gene3D" id="1.10.510.10">
    <property type="entry name" value="Transferase(Phosphotransferase) domain 1"/>
    <property type="match status" value="1"/>
</dbReference>
<dbReference type="GO" id="GO:0005524">
    <property type="term" value="F:ATP binding"/>
    <property type="evidence" value="ECO:0007669"/>
    <property type="project" value="InterPro"/>
</dbReference>
<keyword evidence="2" id="KW-0418">Kinase</keyword>
<gene>
    <name evidence="2" type="ORF">GGX14DRAFT_366131</name>
</gene>
<sequence>PKYRPLLSKALIRLSRVSGHHPRCFSLSKLERVGDQVAAGAFGDIWKGLVKHNYVAVKAMRIFQAEDVKATLKEFGREALIWRQLSHPNVLPFFGLYYLENRLCLISPWMDTGHIVGFLKNPLWEVDHVALILDIAMGLEYLHGESIVHGDLKGANILMTPSGRACIADFGLASIVNVMTIQFTHSTAKNAQGTLRWQAPEILRGSRSNHFGSDVYAFACVCYEARATSFQGLQAYSPEQILSGKVPFYDVMEHAIVFAVVIDKAQPKRPIPWPATPVHSSLWELMEVCWNYDAVSRPTAAQIVQRLVASPIEAQPTHLETDWDETYSSRFRRSVQGSPLLPSAAELQRRIVLLGYINHTLTCQFYHSHTLPTVVTYIQRAVF</sequence>
<dbReference type="InterPro" id="IPR001245">
    <property type="entry name" value="Ser-Thr/Tyr_kinase_cat_dom"/>
</dbReference>
<accession>A0AAD6VB35</accession>
<keyword evidence="3" id="KW-1185">Reference proteome</keyword>